<protein>
    <recommendedName>
        <fullName evidence="1">Calcineurin-like phosphoesterase domain-containing protein</fullName>
    </recommendedName>
</protein>
<dbReference type="Gene3D" id="3.60.21.10">
    <property type="match status" value="1"/>
</dbReference>
<sequence>MGLFTTLGLRRSVKWDPPTLLDHLLSSPLTFITIQLYYLVIFLLGRPVSPPRDKEPIRVVSISDTHDQTVSIPPGDILIHAGDLTDAGTAYDIQLQLDWLKKQPHPVKIVIAGNHDSYFDPRSRKQEDIDQASKLDLDGITYLENSSTVVEIKGRKLNIFGAPDIPKCGPSSFAFQYPPDESKWMSKVPPNTDILITHCPPAHHRDLDLGCPHLLREVWRIKPRLHVFGHVHWGAGSEPVHYDDFQVAYERILSLAPRGPILDFLPNENWYLYGHFLLVGINKLIWEFLVRAPRPQEAGLMVNAAQMIGNTGKTTSRAVIVDL</sequence>
<evidence type="ECO:0000259" key="1">
    <source>
        <dbReference type="Pfam" id="PF00149"/>
    </source>
</evidence>
<dbReference type="GO" id="GO:0016787">
    <property type="term" value="F:hydrolase activity"/>
    <property type="evidence" value="ECO:0007669"/>
    <property type="project" value="InterPro"/>
</dbReference>
<evidence type="ECO:0000313" key="2">
    <source>
        <dbReference type="EMBL" id="CEO44282.1"/>
    </source>
</evidence>
<dbReference type="InterPro" id="IPR004843">
    <property type="entry name" value="Calcineurin-like_PHP"/>
</dbReference>
<dbReference type="AlphaFoldDB" id="A0A0B7JLY7"/>
<dbReference type="InterPro" id="IPR051693">
    <property type="entry name" value="UPF0046_metallophosphoest"/>
</dbReference>
<organism evidence="2">
    <name type="scientific">Bionectria ochroleuca</name>
    <name type="common">Gliocladium roseum</name>
    <dbReference type="NCBI Taxonomy" id="29856"/>
    <lineage>
        <taxon>Eukaryota</taxon>
        <taxon>Fungi</taxon>
        <taxon>Dikarya</taxon>
        <taxon>Ascomycota</taxon>
        <taxon>Pezizomycotina</taxon>
        <taxon>Sordariomycetes</taxon>
        <taxon>Hypocreomycetidae</taxon>
        <taxon>Hypocreales</taxon>
        <taxon>Bionectriaceae</taxon>
        <taxon>Clonostachys</taxon>
    </lineage>
</organism>
<reference evidence="2" key="1">
    <citation type="submission" date="2015-01" db="EMBL/GenBank/DDBJ databases">
        <authorList>
            <person name="Durling Mikael"/>
        </authorList>
    </citation>
    <scope>NUCLEOTIDE SEQUENCE</scope>
</reference>
<dbReference type="InterPro" id="IPR029052">
    <property type="entry name" value="Metallo-depent_PP-like"/>
</dbReference>
<gene>
    <name evidence="2" type="ORF">BN869_000000337_1</name>
</gene>
<feature type="domain" description="Calcineurin-like phosphoesterase" evidence="1">
    <location>
        <begin position="70"/>
        <end position="233"/>
    </location>
</feature>
<dbReference type="PANTHER" id="PTHR12905:SF18">
    <property type="entry name" value="ESTER HYDROLASE, PUTATIVE (AFU_ORTHOLOGUE AFUA_4G03130)-RELATED"/>
    <property type="match status" value="1"/>
</dbReference>
<dbReference type="PANTHER" id="PTHR12905">
    <property type="entry name" value="METALLOPHOSPHOESTERASE"/>
    <property type="match status" value="1"/>
</dbReference>
<dbReference type="CDD" id="cd07379">
    <property type="entry name" value="MPP_239FB"/>
    <property type="match status" value="1"/>
</dbReference>
<dbReference type="SUPFAM" id="SSF56300">
    <property type="entry name" value="Metallo-dependent phosphatases"/>
    <property type="match status" value="1"/>
</dbReference>
<dbReference type="EMBL" id="CDPU01000001">
    <property type="protein sequence ID" value="CEO44282.1"/>
    <property type="molecule type" value="Genomic_DNA"/>
</dbReference>
<name>A0A0B7JLY7_BIOOC</name>
<proteinExistence type="predicted"/>
<dbReference type="Pfam" id="PF00149">
    <property type="entry name" value="Metallophos"/>
    <property type="match status" value="1"/>
</dbReference>
<accession>A0A0B7JLY7</accession>